<feature type="domain" description="DUF1858" evidence="1">
    <location>
        <begin position="2"/>
        <end position="55"/>
    </location>
</feature>
<dbReference type="EMBL" id="LNGF01000001">
    <property type="protein sequence ID" value="KYC48741.1"/>
    <property type="molecule type" value="Genomic_DNA"/>
</dbReference>
<dbReference type="InterPro" id="IPR015077">
    <property type="entry name" value="DUF1858"/>
</dbReference>
<evidence type="ECO:0000313" key="5">
    <source>
        <dbReference type="Proteomes" id="UP000091929"/>
    </source>
</evidence>
<evidence type="ECO:0000313" key="4">
    <source>
        <dbReference type="EMBL" id="KYC51389.1"/>
    </source>
</evidence>
<dbReference type="Proteomes" id="UP000092401">
    <property type="component" value="Unassembled WGS sequence"/>
</dbReference>
<organism evidence="2 6">
    <name type="scientific">Candidatus Methanofastidiosum methylothiophilum</name>
    <dbReference type="NCBI Taxonomy" id="1705564"/>
    <lineage>
        <taxon>Archaea</taxon>
        <taxon>Methanobacteriati</taxon>
        <taxon>Methanobacteriota</taxon>
        <taxon>Stenosarchaea group</taxon>
        <taxon>Candidatus Methanofastidiosia</taxon>
        <taxon>Candidatus Methanofastidiosales</taxon>
        <taxon>Candidatus Methanofastidiosaceae</taxon>
        <taxon>Candidatus Methanofastidiosum</taxon>
    </lineage>
</organism>
<evidence type="ECO:0000313" key="2">
    <source>
        <dbReference type="EMBL" id="KYC46108.1"/>
    </source>
</evidence>
<dbReference type="InterPro" id="IPR023883">
    <property type="entry name" value="CHP03980_redox-disulphide"/>
</dbReference>
<accession>A0A150J2F0</accession>
<dbReference type="Proteomes" id="UP000092403">
    <property type="component" value="Unassembled WGS sequence"/>
</dbReference>
<comment type="caution">
    <text evidence="2">The sequence shown here is derived from an EMBL/GenBank/DDBJ whole genome shotgun (WGS) entry which is preliminary data.</text>
</comment>
<sequence length="64" mass="6938">MISKDMSIGEIVEQYPETVPVFMSHGLGCIGCAIAQFETLEEGAMAHGIDVEVLVQDLNKSIKN</sequence>
<protein>
    <recommendedName>
        <fullName evidence="1">DUF1858 domain-containing protein</fullName>
    </recommendedName>
</protein>
<dbReference type="Pfam" id="PF08984">
    <property type="entry name" value="DUF1858"/>
    <property type="match status" value="1"/>
</dbReference>
<dbReference type="AlphaFoldDB" id="A0A150IMI9"/>
<name>A0A150IMI9_9EURY</name>
<dbReference type="Gene3D" id="1.10.3910.10">
    <property type="entry name" value="SP0561-like"/>
    <property type="match status" value="1"/>
</dbReference>
<dbReference type="EMBL" id="LNGE01000004">
    <property type="protein sequence ID" value="KYC46108.1"/>
    <property type="molecule type" value="Genomic_DNA"/>
</dbReference>
<evidence type="ECO:0000313" key="6">
    <source>
        <dbReference type="Proteomes" id="UP000092401"/>
    </source>
</evidence>
<evidence type="ECO:0000313" key="3">
    <source>
        <dbReference type="EMBL" id="KYC48741.1"/>
    </source>
</evidence>
<dbReference type="InterPro" id="IPR038062">
    <property type="entry name" value="ScdA-like_N_sf"/>
</dbReference>
<accession>A0A150IUQ2</accession>
<reference evidence="5 6" key="1">
    <citation type="journal article" date="2016" name="ISME J.">
        <title>Chasing the elusive Euryarchaeota class WSA2: genomes reveal a uniquely fastidious methyl-reducing methanogen.</title>
        <authorList>
            <person name="Nobu M.K."/>
            <person name="Narihiro T."/>
            <person name="Kuroda K."/>
            <person name="Mei R."/>
            <person name="Liu W.T."/>
        </authorList>
    </citation>
    <scope>NUCLEOTIDE SEQUENCE [LARGE SCALE GENOMIC DNA]</scope>
    <source>
        <strain evidence="2">B03fssc0709_Meth_Bin005</strain>
        <strain evidence="3">B15fssc0709_Meth_Bin003</strain>
        <strain evidence="4">BMIXfssc0709_Meth_Bin006</strain>
    </source>
</reference>
<dbReference type="PANTHER" id="PTHR39341:SF1">
    <property type="entry name" value="DUF1858 DOMAIN-CONTAINING PROTEIN"/>
    <property type="match status" value="1"/>
</dbReference>
<evidence type="ECO:0000259" key="1">
    <source>
        <dbReference type="Pfam" id="PF08984"/>
    </source>
</evidence>
<accession>A0A150IMI9</accession>
<gene>
    <name evidence="2" type="ORF">APG10_00211</name>
    <name evidence="3" type="ORF">APG11_00052</name>
    <name evidence="4" type="ORF">APG12_00051</name>
</gene>
<dbReference type="SUPFAM" id="SSF140683">
    <property type="entry name" value="SP0561-like"/>
    <property type="match status" value="1"/>
</dbReference>
<proteinExistence type="predicted"/>
<dbReference type="NCBIfam" id="TIGR03980">
    <property type="entry name" value="prismane_assoc"/>
    <property type="match status" value="1"/>
</dbReference>
<dbReference type="Proteomes" id="UP000091929">
    <property type="component" value="Unassembled WGS sequence"/>
</dbReference>
<dbReference type="PANTHER" id="PTHR39341">
    <property type="entry name" value="BSL7085 PROTEIN"/>
    <property type="match status" value="1"/>
</dbReference>
<dbReference type="EMBL" id="LNJC01000001">
    <property type="protein sequence ID" value="KYC51389.1"/>
    <property type="molecule type" value="Genomic_DNA"/>
</dbReference>